<comment type="caution">
    <text evidence="2">The sequence shown here is derived from an EMBL/GenBank/DDBJ whole genome shotgun (WGS) entry which is preliminary data.</text>
</comment>
<reference evidence="2 3" key="1">
    <citation type="journal article" date="2020" name="Int. J. Syst. Evol. Microbiol.">
        <title>Novel acetic acid bacteria from cider fermentations: Acetobacter conturbans sp. nov. and Acetobacter fallax sp. nov.</title>
        <authorList>
            <person name="Sombolestani A.S."/>
            <person name="Cleenwerck I."/>
            <person name="Cnockaert M."/>
            <person name="Borremans W."/>
            <person name="Wieme A.D."/>
            <person name="De Vuyst L."/>
            <person name="Vandamme P."/>
        </authorList>
    </citation>
    <scope>NUCLEOTIDE SEQUENCE [LARGE SCALE GENOMIC DNA]</scope>
    <source>
        <strain evidence="2 3">LMG 1627</strain>
    </source>
</reference>
<dbReference type="EMBL" id="WOSY01000001">
    <property type="protein sequence ID" value="NHN87210.1"/>
    <property type="molecule type" value="Genomic_DNA"/>
</dbReference>
<organism evidence="2 3">
    <name type="scientific">Acetobacter conturbans</name>
    <dbReference type="NCBI Taxonomy" id="1737472"/>
    <lineage>
        <taxon>Bacteria</taxon>
        <taxon>Pseudomonadati</taxon>
        <taxon>Pseudomonadota</taxon>
        <taxon>Alphaproteobacteria</taxon>
        <taxon>Acetobacterales</taxon>
        <taxon>Acetobacteraceae</taxon>
        <taxon>Acetobacter</taxon>
    </lineage>
</organism>
<dbReference type="InterPro" id="IPR051540">
    <property type="entry name" value="S-2-haloacid_dehalogenase"/>
</dbReference>
<evidence type="ECO:0000256" key="1">
    <source>
        <dbReference type="ARBA" id="ARBA00022801"/>
    </source>
</evidence>
<keyword evidence="1" id="KW-0378">Hydrolase</keyword>
<proteinExistence type="predicted"/>
<evidence type="ECO:0000313" key="3">
    <source>
        <dbReference type="Proteomes" id="UP000631653"/>
    </source>
</evidence>
<dbReference type="Gene3D" id="1.10.150.750">
    <property type="match status" value="1"/>
</dbReference>
<keyword evidence="3" id="KW-1185">Reference proteome</keyword>
<accession>A0ABX0JW55</accession>
<dbReference type="SFLD" id="SFLDS00003">
    <property type="entry name" value="Haloacid_Dehalogenase"/>
    <property type="match status" value="1"/>
</dbReference>
<dbReference type="InterPro" id="IPR023214">
    <property type="entry name" value="HAD_sf"/>
</dbReference>
<dbReference type="Gene3D" id="3.40.50.1000">
    <property type="entry name" value="HAD superfamily/HAD-like"/>
    <property type="match status" value="1"/>
</dbReference>
<protein>
    <submittedName>
        <fullName evidence="2">Haloacid dehalogenase type II</fullName>
    </submittedName>
</protein>
<dbReference type="InterPro" id="IPR036412">
    <property type="entry name" value="HAD-like_sf"/>
</dbReference>
<dbReference type="Proteomes" id="UP000631653">
    <property type="component" value="Unassembled WGS sequence"/>
</dbReference>
<dbReference type="RefSeq" id="WP_173568508.1">
    <property type="nucleotide sequence ID" value="NZ_WOSY01000001.1"/>
</dbReference>
<dbReference type="PANTHER" id="PTHR43316">
    <property type="entry name" value="HYDROLASE, HALOACID DELAHOGENASE-RELATED"/>
    <property type="match status" value="1"/>
</dbReference>
<name>A0ABX0JW55_9PROT</name>
<gene>
    <name evidence="2" type="ORF">GOB81_00975</name>
</gene>
<dbReference type="Pfam" id="PF00702">
    <property type="entry name" value="Hydrolase"/>
    <property type="match status" value="1"/>
</dbReference>
<dbReference type="SFLD" id="SFLDG01129">
    <property type="entry name" value="C1.5:_HAD__Beta-PGM__Phosphata"/>
    <property type="match status" value="1"/>
</dbReference>
<dbReference type="NCBIfam" id="TIGR01428">
    <property type="entry name" value="HAD_type_II"/>
    <property type="match status" value="1"/>
</dbReference>
<dbReference type="PANTHER" id="PTHR43316:SF9">
    <property type="entry name" value="ACID DEHALOGENASE, PUTATIVE (AFU_ORTHOLOGUE AFUA_6G14460)-RELATED"/>
    <property type="match status" value="1"/>
</dbReference>
<evidence type="ECO:0000313" key="2">
    <source>
        <dbReference type="EMBL" id="NHN87210.1"/>
    </source>
</evidence>
<dbReference type="InterPro" id="IPR006328">
    <property type="entry name" value="2-HAD"/>
</dbReference>
<sequence>MKLSQFKVLTFDCYGTLIDWESGIINALRPLTDRVSRPLSRNEILQAHARYESRQQKWTPGRPYPAILASVYRRLAEEWGVACGVSEAENYGASVPSWPAFPDSAEALAYLKQHFKLVILSNVDFRSFSGSNTRLQVEFDGVYTAEDVGSYKPSPRNFEYMLEYLADLGLGKDDILHTAESLFHDHSPANGFGLASCWIYRRHDQQGFGATMDPGSMPRIDFQFTSMAELAEAHKRECAEGL</sequence>
<dbReference type="SUPFAM" id="SSF56784">
    <property type="entry name" value="HAD-like"/>
    <property type="match status" value="1"/>
</dbReference>
<dbReference type="CDD" id="cd02588">
    <property type="entry name" value="HAD_L2-DEX"/>
    <property type="match status" value="1"/>
</dbReference>